<dbReference type="SUPFAM" id="SSF55469">
    <property type="entry name" value="FMN-dependent nitroreductase-like"/>
    <property type="match status" value="1"/>
</dbReference>
<evidence type="ECO:0000259" key="1">
    <source>
        <dbReference type="Pfam" id="PF00881"/>
    </source>
</evidence>
<dbReference type="InterPro" id="IPR000415">
    <property type="entry name" value="Nitroreductase-like"/>
</dbReference>
<dbReference type="GO" id="GO:0016491">
    <property type="term" value="F:oxidoreductase activity"/>
    <property type="evidence" value="ECO:0007669"/>
    <property type="project" value="InterPro"/>
</dbReference>
<evidence type="ECO:0000313" key="2">
    <source>
        <dbReference type="EMBL" id="HHI65473.1"/>
    </source>
</evidence>
<dbReference type="PANTHER" id="PTHR23026">
    <property type="entry name" value="NADPH NITROREDUCTASE"/>
    <property type="match status" value="1"/>
</dbReference>
<organism evidence="2">
    <name type="scientific">Thermodesulfobium narugense</name>
    <dbReference type="NCBI Taxonomy" id="184064"/>
    <lineage>
        <taxon>Bacteria</taxon>
        <taxon>Pseudomonadati</taxon>
        <taxon>Thermodesulfobiota</taxon>
        <taxon>Thermodesulfobiia</taxon>
        <taxon>Thermodesulfobiales</taxon>
        <taxon>Thermodesulfobiaceae</taxon>
        <taxon>Thermodesulfobium</taxon>
    </lineage>
</organism>
<dbReference type="Gene3D" id="3.40.109.10">
    <property type="entry name" value="NADH Oxidase"/>
    <property type="match status" value="1"/>
</dbReference>
<gene>
    <name evidence="2" type="ORF">ENL70_02865</name>
</gene>
<name>A0A7C5PM30_9BACT</name>
<dbReference type="InterPro" id="IPR050627">
    <property type="entry name" value="Nitroreductase/BluB"/>
</dbReference>
<comment type="caution">
    <text evidence="2">The sequence shown here is derived from an EMBL/GenBank/DDBJ whole genome shotgun (WGS) entry which is preliminary data.</text>
</comment>
<dbReference type="InterPro" id="IPR029479">
    <property type="entry name" value="Nitroreductase"/>
</dbReference>
<accession>A0A7C5PM30</accession>
<dbReference type="EMBL" id="DRUY01000097">
    <property type="protein sequence ID" value="HHI65473.1"/>
    <property type="molecule type" value="Genomic_DNA"/>
</dbReference>
<feature type="domain" description="Nitroreductase" evidence="1">
    <location>
        <begin position="11"/>
        <end position="193"/>
    </location>
</feature>
<proteinExistence type="predicted"/>
<protein>
    <submittedName>
        <fullName evidence="2">Nitroreductase family protein</fullName>
    </submittedName>
</protein>
<dbReference type="Pfam" id="PF00881">
    <property type="entry name" value="Nitroreductase"/>
    <property type="match status" value="1"/>
</dbReference>
<sequence length="214" mass="24387">MMMQQELIDVILKRRSHRKFLPDPVPREDVEKIIYIATMSPSATNSQPWEFVAVYDDFVKEELASAVLKKLEFLASTLDKEKDSKQIKLISKSTFYFTFFKEAPVVIFAIAKPYKSVMDFINEYFIEEDEPPFAYEASIQSVAASVLQLQIAAHIFGYGSCWMTAPNIARKEMGKILKIGENDKIVATIPLGKPAVKDLVPPRRKSVSEVLRFI</sequence>
<reference evidence="2" key="1">
    <citation type="journal article" date="2020" name="mSystems">
        <title>Genome- and Community-Level Interaction Insights into Carbon Utilization and Element Cycling Functions of Hydrothermarchaeota in Hydrothermal Sediment.</title>
        <authorList>
            <person name="Zhou Z."/>
            <person name="Liu Y."/>
            <person name="Xu W."/>
            <person name="Pan J."/>
            <person name="Luo Z.H."/>
            <person name="Li M."/>
        </authorList>
    </citation>
    <scope>NUCLEOTIDE SEQUENCE [LARGE SCALE GENOMIC DNA]</scope>
    <source>
        <strain evidence="2">SpSt-1019</strain>
    </source>
</reference>
<dbReference type="PANTHER" id="PTHR23026:SF123">
    <property type="entry name" value="NAD(P)H NITROREDUCTASE RV3131-RELATED"/>
    <property type="match status" value="1"/>
</dbReference>
<dbReference type="AlphaFoldDB" id="A0A7C5PM30"/>